<reference evidence="2" key="2">
    <citation type="submission" date="2020-11" db="EMBL/GenBank/DDBJ databases">
        <authorList>
            <person name="McCartney M.A."/>
            <person name="Auch B."/>
            <person name="Kono T."/>
            <person name="Mallez S."/>
            <person name="Becker A."/>
            <person name="Gohl D.M."/>
            <person name="Silverstein K.A.T."/>
            <person name="Koren S."/>
            <person name="Bechman K.B."/>
            <person name="Herman A."/>
            <person name="Abrahante J.E."/>
            <person name="Garbe J."/>
        </authorList>
    </citation>
    <scope>NUCLEOTIDE SEQUENCE</scope>
    <source>
        <strain evidence="2">Duluth1</strain>
        <tissue evidence="2">Whole animal</tissue>
    </source>
</reference>
<sequence length="69" mass="7879">MEAGNSHEIRDTPFPTAAFHSSARMNGNRQKRTDANARMTVSERESKKRRTECVFCGKQHNGDCYFVTL</sequence>
<evidence type="ECO:0000256" key="1">
    <source>
        <dbReference type="SAM" id="MobiDB-lite"/>
    </source>
</evidence>
<feature type="compositionally biased region" description="Basic and acidic residues" evidence="1">
    <location>
        <begin position="1"/>
        <end position="11"/>
    </location>
</feature>
<evidence type="ECO:0000313" key="3">
    <source>
        <dbReference type="Proteomes" id="UP000828390"/>
    </source>
</evidence>
<feature type="region of interest" description="Disordered" evidence="1">
    <location>
        <begin position="1"/>
        <end position="44"/>
    </location>
</feature>
<dbReference type="Proteomes" id="UP000828390">
    <property type="component" value="Unassembled WGS sequence"/>
</dbReference>
<dbReference type="EMBL" id="JAIWYP010000016">
    <property type="protein sequence ID" value="KAH3695559.1"/>
    <property type="molecule type" value="Genomic_DNA"/>
</dbReference>
<evidence type="ECO:0000313" key="2">
    <source>
        <dbReference type="EMBL" id="KAH3695559.1"/>
    </source>
</evidence>
<keyword evidence="3" id="KW-1185">Reference proteome</keyword>
<comment type="caution">
    <text evidence="2">The sequence shown here is derived from an EMBL/GenBank/DDBJ whole genome shotgun (WGS) entry which is preliminary data.</text>
</comment>
<accession>A0A9D4BI08</accession>
<organism evidence="2 3">
    <name type="scientific">Dreissena polymorpha</name>
    <name type="common">Zebra mussel</name>
    <name type="synonym">Mytilus polymorpha</name>
    <dbReference type="NCBI Taxonomy" id="45954"/>
    <lineage>
        <taxon>Eukaryota</taxon>
        <taxon>Metazoa</taxon>
        <taxon>Spiralia</taxon>
        <taxon>Lophotrochozoa</taxon>
        <taxon>Mollusca</taxon>
        <taxon>Bivalvia</taxon>
        <taxon>Autobranchia</taxon>
        <taxon>Heteroconchia</taxon>
        <taxon>Euheterodonta</taxon>
        <taxon>Imparidentia</taxon>
        <taxon>Neoheterodontei</taxon>
        <taxon>Myida</taxon>
        <taxon>Dreissenoidea</taxon>
        <taxon>Dreissenidae</taxon>
        <taxon>Dreissena</taxon>
    </lineage>
</organism>
<reference evidence="2" key="1">
    <citation type="journal article" date="2019" name="bioRxiv">
        <title>The Genome of the Zebra Mussel, Dreissena polymorpha: A Resource for Invasive Species Research.</title>
        <authorList>
            <person name="McCartney M.A."/>
            <person name="Auch B."/>
            <person name="Kono T."/>
            <person name="Mallez S."/>
            <person name="Zhang Y."/>
            <person name="Obille A."/>
            <person name="Becker A."/>
            <person name="Abrahante J.E."/>
            <person name="Garbe J."/>
            <person name="Badalamenti J.P."/>
            <person name="Herman A."/>
            <person name="Mangelson H."/>
            <person name="Liachko I."/>
            <person name="Sullivan S."/>
            <person name="Sone E.D."/>
            <person name="Koren S."/>
            <person name="Silverstein K.A.T."/>
            <person name="Beckman K.B."/>
            <person name="Gohl D.M."/>
        </authorList>
    </citation>
    <scope>NUCLEOTIDE SEQUENCE</scope>
    <source>
        <strain evidence="2">Duluth1</strain>
        <tissue evidence="2">Whole animal</tissue>
    </source>
</reference>
<dbReference type="AlphaFoldDB" id="A0A9D4BI08"/>
<name>A0A9D4BI08_DREPO</name>
<feature type="compositionally biased region" description="Basic and acidic residues" evidence="1">
    <location>
        <begin position="31"/>
        <end position="44"/>
    </location>
</feature>
<protein>
    <submittedName>
        <fullName evidence="2">Uncharacterized protein</fullName>
    </submittedName>
</protein>
<proteinExistence type="predicted"/>
<gene>
    <name evidence="2" type="ORF">DPMN_083020</name>
</gene>